<gene>
    <name evidence="2" type="ORF">ACFOGJ_09285</name>
</gene>
<feature type="region of interest" description="Disordered" evidence="1">
    <location>
        <begin position="281"/>
        <end position="360"/>
    </location>
</feature>
<dbReference type="RefSeq" id="WP_379899590.1">
    <property type="nucleotide sequence ID" value="NZ_JBHRTR010000023.1"/>
</dbReference>
<evidence type="ECO:0008006" key="4">
    <source>
        <dbReference type="Google" id="ProtNLM"/>
    </source>
</evidence>
<feature type="compositionally biased region" description="Polar residues" evidence="1">
    <location>
        <begin position="346"/>
        <end position="360"/>
    </location>
</feature>
<accession>A0ABV7KYJ5</accession>
<sequence>MLTLFEQKWVAEVRAALQEPLAETNRDFVQSFVGEDVSEAEAMSDKGLQFAFRLRDRYRGGYGLSLPDEQDWLLRPERIIDPAAQMGLLDDSICLAVMACQDPSPMLSLSAAIRLAPRAQHSSLVGELLRETAVETAHKEVRDCLEYGSEKGFEGHALQLMRKVADERFRDLRSACVRDLRELLRQLLDGAVDPQTFVMRFIALSEGNSIKVGVYESMVLTVLRSRTIQPLAKLTLLSNLARMPTSVRRQIAYLVRELSDDPSQKYLSDELASVVEQLRAQSAAAPKPAPTPQATDAPHAAGMRQTLREATGGRRPAIAEKVDRPSYSGPTIDQRLKELAIGDQSEAPQTGRGTASRSQQ</sequence>
<name>A0ABV7KYJ5_9PROT</name>
<evidence type="ECO:0000256" key="1">
    <source>
        <dbReference type="SAM" id="MobiDB-lite"/>
    </source>
</evidence>
<comment type="caution">
    <text evidence="2">The sequence shown here is derived from an EMBL/GenBank/DDBJ whole genome shotgun (WGS) entry which is preliminary data.</text>
</comment>
<evidence type="ECO:0000313" key="2">
    <source>
        <dbReference type="EMBL" id="MFC3227422.1"/>
    </source>
</evidence>
<feature type="compositionally biased region" description="Low complexity" evidence="1">
    <location>
        <begin position="281"/>
        <end position="301"/>
    </location>
</feature>
<proteinExistence type="predicted"/>
<evidence type="ECO:0000313" key="3">
    <source>
        <dbReference type="Proteomes" id="UP001595528"/>
    </source>
</evidence>
<dbReference type="Proteomes" id="UP001595528">
    <property type="component" value="Unassembled WGS sequence"/>
</dbReference>
<organism evidence="2 3">
    <name type="scientific">Marinibaculum pumilum</name>
    <dbReference type="NCBI Taxonomy" id="1766165"/>
    <lineage>
        <taxon>Bacteria</taxon>
        <taxon>Pseudomonadati</taxon>
        <taxon>Pseudomonadota</taxon>
        <taxon>Alphaproteobacteria</taxon>
        <taxon>Rhodospirillales</taxon>
        <taxon>Rhodospirillaceae</taxon>
        <taxon>Marinibaculum</taxon>
    </lineage>
</organism>
<keyword evidence="3" id="KW-1185">Reference proteome</keyword>
<dbReference type="EMBL" id="JBHRTR010000023">
    <property type="protein sequence ID" value="MFC3227422.1"/>
    <property type="molecule type" value="Genomic_DNA"/>
</dbReference>
<protein>
    <recommendedName>
        <fullName evidence="4">DUF2336 domain-containing protein</fullName>
    </recommendedName>
</protein>
<reference evidence="3" key="1">
    <citation type="journal article" date="2019" name="Int. J. Syst. Evol. Microbiol.">
        <title>The Global Catalogue of Microorganisms (GCM) 10K type strain sequencing project: providing services to taxonomists for standard genome sequencing and annotation.</title>
        <authorList>
            <consortium name="The Broad Institute Genomics Platform"/>
            <consortium name="The Broad Institute Genome Sequencing Center for Infectious Disease"/>
            <person name="Wu L."/>
            <person name="Ma J."/>
        </authorList>
    </citation>
    <scope>NUCLEOTIDE SEQUENCE [LARGE SCALE GENOMIC DNA]</scope>
    <source>
        <strain evidence="3">KCTC 42964</strain>
    </source>
</reference>